<reference evidence="1" key="1">
    <citation type="submission" date="2021-01" db="EMBL/GenBank/DDBJ databases">
        <title>Draft genome sequence of Acholeplasmataceae bacterium strain Mahy22.</title>
        <authorList>
            <person name="Watanabe M."/>
            <person name="Kojima H."/>
            <person name="Fukui M."/>
        </authorList>
    </citation>
    <scope>NUCLEOTIDE SEQUENCE</scope>
    <source>
        <strain evidence="1">Mahy22</strain>
    </source>
</reference>
<gene>
    <name evidence="1" type="ORF">MPAN_007780</name>
</gene>
<accession>A0A7U9XUK2</accession>
<dbReference type="EMBL" id="AP024412">
    <property type="protein sequence ID" value="BCR35885.1"/>
    <property type="molecule type" value="Genomic_DNA"/>
</dbReference>
<dbReference type="Proteomes" id="UP000620133">
    <property type="component" value="Chromosome"/>
</dbReference>
<organism evidence="1 2">
    <name type="scientific">Mariniplasma anaerobium</name>
    <dbReference type="NCBI Taxonomy" id="2735436"/>
    <lineage>
        <taxon>Bacteria</taxon>
        <taxon>Bacillati</taxon>
        <taxon>Mycoplasmatota</taxon>
        <taxon>Mollicutes</taxon>
        <taxon>Acholeplasmatales</taxon>
        <taxon>Acholeplasmataceae</taxon>
        <taxon>Mariniplasma</taxon>
    </lineage>
</organism>
<dbReference type="AlphaFoldDB" id="A0A7U9XUK2"/>
<proteinExistence type="predicted"/>
<evidence type="ECO:0000313" key="1">
    <source>
        <dbReference type="EMBL" id="BCR35885.1"/>
    </source>
</evidence>
<evidence type="ECO:0000313" key="2">
    <source>
        <dbReference type="Proteomes" id="UP000620133"/>
    </source>
</evidence>
<dbReference type="KEGG" id="manr:MPAN_007780"/>
<name>A0A7U9XUK2_9MOLU</name>
<protein>
    <submittedName>
        <fullName evidence="1">Uncharacterized protein</fullName>
    </submittedName>
</protein>
<keyword evidence="2" id="KW-1185">Reference proteome</keyword>
<sequence>MRRRLLAAMPLISTMLFLVAGLYLENWKLGWSFFLLIPLSWILLSKNVFKKVNDLIPLIALIVFLWLGFGFELWHPGWTVFLLIPLVNMIVEKRFTPRKIVTVGISVIYITIGFVTNVWHPTWIMLLLIPIINTIFFPYSFNSFKSNNNGWKSDISKYFKDKIIINEEEDEA</sequence>
<dbReference type="RefSeq" id="WP_176238716.1">
    <property type="nucleotide sequence ID" value="NZ_AP024412.1"/>
</dbReference>